<accession>A0AAV2YML0</accession>
<dbReference type="AlphaFoldDB" id="A0AAV2YML0"/>
<proteinExistence type="predicted"/>
<comment type="caution">
    <text evidence="2">The sequence shown here is derived from an EMBL/GenBank/DDBJ whole genome shotgun (WGS) entry which is preliminary data.</text>
</comment>
<feature type="compositionally biased region" description="Polar residues" evidence="1">
    <location>
        <begin position="327"/>
        <end position="336"/>
    </location>
</feature>
<feature type="compositionally biased region" description="Basic residues" evidence="1">
    <location>
        <begin position="293"/>
        <end position="314"/>
    </location>
</feature>
<evidence type="ECO:0000256" key="1">
    <source>
        <dbReference type="SAM" id="MobiDB-lite"/>
    </source>
</evidence>
<protein>
    <recommendedName>
        <fullName evidence="4">Protein kinase</fullName>
    </recommendedName>
</protein>
<dbReference type="PANTHER" id="PTHR38899:SF1">
    <property type="entry name" value="PROTEIN KINASE"/>
    <property type="match status" value="1"/>
</dbReference>
<reference evidence="2" key="2">
    <citation type="journal article" date="2023" name="Microbiol Resour">
        <title>Decontamination and Annotation of the Draft Genome Sequence of the Oomycete Lagenidium giganteum ARSEF 373.</title>
        <authorList>
            <person name="Morgan W.R."/>
            <person name="Tartar A."/>
        </authorList>
    </citation>
    <scope>NUCLEOTIDE SEQUENCE</scope>
    <source>
        <strain evidence="2">ARSEF 373</strain>
    </source>
</reference>
<organism evidence="2 3">
    <name type="scientific">Lagenidium giganteum</name>
    <dbReference type="NCBI Taxonomy" id="4803"/>
    <lineage>
        <taxon>Eukaryota</taxon>
        <taxon>Sar</taxon>
        <taxon>Stramenopiles</taxon>
        <taxon>Oomycota</taxon>
        <taxon>Peronosporomycetes</taxon>
        <taxon>Pythiales</taxon>
        <taxon>Pythiaceae</taxon>
    </lineage>
</organism>
<evidence type="ECO:0000313" key="2">
    <source>
        <dbReference type="EMBL" id="DAZ96230.1"/>
    </source>
</evidence>
<feature type="compositionally biased region" description="Pro residues" evidence="1">
    <location>
        <begin position="25"/>
        <end position="39"/>
    </location>
</feature>
<dbReference type="Proteomes" id="UP001146120">
    <property type="component" value="Unassembled WGS sequence"/>
</dbReference>
<feature type="region of interest" description="Disordered" evidence="1">
    <location>
        <begin position="274"/>
        <end position="336"/>
    </location>
</feature>
<reference evidence="2" key="1">
    <citation type="submission" date="2022-11" db="EMBL/GenBank/DDBJ databases">
        <authorList>
            <person name="Morgan W.R."/>
            <person name="Tartar A."/>
        </authorList>
    </citation>
    <scope>NUCLEOTIDE SEQUENCE</scope>
    <source>
        <strain evidence="2">ARSEF 373</strain>
    </source>
</reference>
<feature type="region of interest" description="Disordered" evidence="1">
    <location>
        <begin position="1"/>
        <end position="39"/>
    </location>
</feature>
<evidence type="ECO:0000313" key="3">
    <source>
        <dbReference type="Proteomes" id="UP001146120"/>
    </source>
</evidence>
<keyword evidence="3" id="KW-1185">Reference proteome</keyword>
<evidence type="ECO:0008006" key="4">
    <source>
        <dbReference type="Google" id="ProtNLM"/>
    </source>
</evidence>
<feature type="compositionally biased region" description="Low complexity" evidence="1">
    <location>
        <begin position="315"/>
        <end position="326"/>
    </location>
</feature>
<gene>
    <name evidence="2" type="ORF">N0F65_012592</name>
</gene>
<sequence length="336" mass="37176">MDVDSEYARTPSPLQRKTRCAPSSSSPPPPPPPAAPPRKPIVTVFDWDDTLCPSFWLYQHGVLAEQGLMAKTEHDGGAAMPSLSCGELRDKLARIETAALALLQLATQVGPVFIITAAKLAWVSACADAFLPHVKALLKTPSFHVVSAREWYQQQLRVEGTPLAWKVMTFDAVCAHLRVDDVYARTRQAVDFISVGDSVFERDACRTVHSKAPTMLHAKTLKFVEYPDADELLEQLKLTRDVFEQFCDYVGSLDLCVVRKDSNNQATAPSLELLQVTLPQPQPMPQTDSKSNDRHHHPRNHEHAHAHPHSHSHSPSHSYSNSPSHSQPARASAVQS</sequence>
<name>A0AAV2YML0_9STRA</name>
<dbReference type="PANTHER" id="PTHR38899">
    <property type="entry name" value="DOMAIN OOKINETE PROTEIN, PUTATIVE-RELATED"/>
    <property type="match status" value="1"/>
</dbReference>
<dbReference type="EMBL" id="DAKRPA010000174">
    <property type="protein sequence ID" value="DAZ96230.1"/>
    <property type="molecule type" value="Genomic_DNA"/>
</dbReference>